<evidence type="ECO:0000313" key="6">
    <source>
        <dbReference type="EMBL" id="MFC4601886.1"/>
    </source>
</evidence>
<accession>A0ABV9FIQ6</accession>
<dbReference type="InterPro" id="IPR027417">
    <property type="entry name" value="P-loop_NTPase"/>
</dbReference>
<evidence type="ECO:0000256" key="3">
    <source>
        <dbReference type="ARBA" id="ARBA00022741"/>
    </source>
</evidence>
<keyword evidence="3" id="KW-0547">Nucleotide-binding</keyword>
<gene>
    <name evidence="6" type="ORF">ACFO3S_26855</name>
</gene>
<dbReference type="RefSeq" id="WP_378102583.1">
    <property type="nucleotide sequence ID" value="NZ_JBHSEP010000032.1"/>
</dbReference>
<dbReference type="PANTHER" id="PTHR43776">
    <property type="entry name" value="TRANSPORT ATP-BINDING PROTEIN"/>
    <property type="match status" value="1"/>
</dbReference>
<dbReference type="SUPFAM" id="SSF52540">
    <property type="entry name" value="P-loop containing nucleoside triphosphate hydrolases"/>
    <property type="match status" value="1"/>
</dbReference>
<sequence length="259" mass="29308">MSECLQVNDLLKQYSHGADNVIAVNRVSFTIRPGECVGLVGESGSGKSTLVRLLLALELPDQGEILFQGQSLIRARKRELRQLRQHFQVVFQDSAASLNDRLPIWRSVVEPLDNYARANPVFFQGTMLTRRDKAEQLLSMVGLSAEHMDRYPHELSGGQRQRVCMARGISLGPRLLICDEPTSSLDVTTQSQILHLLQNLQKQLNMSVLFISHDLAAAVQLCNRLLVMQEGRIVDEFAANELWLDERHLYTRMLRFAAQ</sequence>
<reference evidence="7" key="1">
    <citation type="journal article" date="2019" name="Int. J. Syst. Evol. Microbiol.">
        <title>The Global Catalogue of Microorganisms (GCM) 10K type strain sequencing project: providing services to taxonomists for standard genome sequencing and annotation.</title>
        <authorList>
            <consortium name="The Broad Institute Genomics Platform"/>
            <consortium name="The Broad Institute Genome Sequencing Center for Infectious Disease"/>
            <person name="Wu L."/>
            <person name="Ma J."/>
        </authorList>
    </citation>
    <scope>NUCLEOTIDE SEQUENCE [LARGE SCALE GENOMIC DNA]</scope>
    <source>
        <strain evidence="7">CCUG 49571</strain>
    </source>
</reference>
<dbReference type="InterPro" id="IPR017871">
    <property type="entry name" value="ABC_transporter-like_CS"/>
</dbReference>
<dbReference type="Proteomes" id="UP001596028">
    <property type="component" value="Unassembled WGS sequence"/>
</dbReference>
<dbReference type="InterPro" id="IPR003439">
    <property type="entry name" value="ABC_transporter-like_ATP-bd"/>
</dbReference>
<organism evidence="6 7">
    <name type="scientific">Cohnella hongkongensis</name>
    <dbReference type="NCBI Taxonomy" id="178337"/>
    <lineage>
        <taxon>Bacteria</taxon>
        <taxon>Bacillati</taxon>
        <taxon>Bacillota</taxon>
        <taxon>Bacilli</taxon>
        <taxon>Bacillales</taxon>
        <taxon>Paenibacillaceae</taxon>
        <taxon>Cohnella</taxon>
    </lineage>
</organism>
<dbReference type="EMBL" id="JBHSEP010000032">
    <property type="protein sequence ID" value="MFC4601886.1"/>
    <property type="molecule type" value="Genomic_DNA"/>
</dbReference>
<dbReference type="SMART" id="SM00382">
    <property type="entry name" value="AAA"/>
    <property type="match status" value="1"/>
</dbReference>
<dbReference type="InterPro" id="IPR050319">
    <property type="entry name" value="ABC_transp_ATP-bind"/>
</dbReference>
<evidence type="ECO:0000256" key="1">
    <source>
        <dbReference type="ARBA" id="ARBA00005417"/>
    </source>
</evidence>
<keyword evidence="4 6" id="KW-0067">ATP-binding</keyword>
<comment type="caution">
    <text evidence="6">The sequence shown here is derived from an EMBL/GenBank/DDBJ whole genome shotgun (WGS) entry which is preliminary data.</text>
</comment>
<evidence type="ECO:0000259" key="5">
    <source>
        <dbReference type="PROSITE" id="PS50893"/>
    </source>
</evidence>
<evidence type="ECO:0000313" key="7">
    <source>
        <dbReference type="Proteomes" id="UP001596028"/>
    </source>
</evidence>
<dbReference type="PROSITE" id="PS00211">
    <property type="entry name" value="ABC_TRANSPORTER_1"/>
    <property type="match status" value="1"/>
</dbReference>
<keyword evidence="2" id="KW-0813">Transport</keyword>
<dbReference type="CDD" id="cd03257">
    <property type="entry name" value="ABC_NikE_OppD_transporters"/>
    <property type="match status" value="1"/>
</dbReference>
<evidence type="ECO:0000256" key="2">
    <source>
        <dbReference type="ARBA" id="ARBA00022448"/>
    </source>
</evidence>
<feature type="domain" description="ABC transporter" evidence="5">
    <location>
        <begin position="5"/>
        <end position="255"/>
    </location>
</feature>
<proteinExistence type="inferred from homology"/>
<dbReference type="Pfam" id="PF00005">
    <property type="entry name" value="ABC_tran"/>
    <property type="match status" value="1"/>
</dbReference>
<keyword evidence="7" id="KW-1185">Reference proteome</keyword>
<dbReference type="Gene3D" id="3.40.50.300">
    <property type="entry name" value="P-loop containing nucleotide triphosphate hydrolases"/>
    <property type="match status" value="1"/>
</dbReference>
<dbReference type="PROSITE" id="PS50893">
    <property type="entry name" value="ABC_TRANSPORTER_2"/>
    <property type="match status" value="1"/>
</dbReference>
<dbReference type="PANTHER" id="PTHR43776:SF7">
    <property type="entry name" value="D,D-DIPEPTIDE TRANSPORT ATP-BINDING PROTEIN DDPF-RELATED"/>
    <property type="match status" value="1"/>
</dbReference>
<dbReference type="GO" id="GO:0005524">
    <property type="term" value="F:ATP binding"/>
    <property type="evidence" value="ECO:0007669"/>
    <property type="project" value="UniProtKB-KW"/>
</dbReference>
<dbReference type="InterPro" id="IPR003593">
    <property type="entry name" value="AAA+_ATPase"/>
</dbReference>
<evidence type="ECO:0000256" key="4">
    <source>
        <dbReference type="ARBA" id="ARBA00022840"/>
    </source>
</evidence>
<comment type="similarity">
    <text evidence="1">Belongs to the ABC transporter superfamily.</text>
</comment>
<protein>
    <submittedName>
        <fullName evidence="6">ABC transporter ATP-binding protein</fullName>
    </submittedName>
</protein>
<name>A0ABV9FIQ6_9BACL</name>